<dbReference type="Proteomes" id="UP000255106">
    <property type="component" value="Unassembled WGS sequence"/>
</dbReference>
<evidence type="ECO:0000313" key="1">
    <source>
        <dbReference type="EMBL" id="STQ13994.1"/>
    </source>
</evidence>
<dbReference type="EMBL" id="UGJB01000004">
    <property type="protein sequence ID" value="STQ13994.1"/>
    <property type="molecule type" value="Genomic_DNA"/>
</dbReference>
<evidence type="ECO:0000313" key="2">
    <source>
        <dbReference type="Proteomes" id="UP000255106"/>
    </source>
</evidence>
<name>A0A377M648_ENTCL</name>
<accession>A0A377M648</accession>
<reference evidence="1 2" key="1">
    <citation type="submission" date="2018-06" db="EMBL/GenBank/DDBJ databases">
        <authorList>
            <consortium name="Pathogen Informatics"/>
            <person name="Doyle S."/>
        </authorList>
    </citation>
    <scope>NUCLEOTIDE SEQUENCE [LARGE SCALE GENOMIC DNA]</scope>
    <source>
        <strain evidence="1 2">NCTC10005</strain>
    </source>
</reference>
<protein>
    <submittedName>
        <fullName evidence="1">Uncharacterized protein</fullName>
    </submittedName>
</protein>
<gene>
    <name evidence="1" type="ORF">NCTC10005_06831</name>
</gene>
<proteinExistence type="predicted"/>
<organism evidence="1 2">
    <name type="scientific">Enterobacter cloacae</name>
    <dbReference type="NCBI Taxonomy" id="550"/>
    <lineage>
        <taxon>Bacteria</taxon>
        <taxon>Pseudomonadati</taxon>
        <taxon>Pseudomonadota</taxon>
        <taxon>Gammaproteobacteria</taxon>
        <taxon>Enterobacterales</taxon>
        <taxon>Enterobacteriaceae</taxon>
        <taxon>Enterobacter</taxon>
        <taxon>Enterobacter cloacae complex</taxon>
    </lineage>
</organism>
<sequence length="63" mass="6843">MTRRHDGANNGSVHANPNFKQVVFVMTNNATVNQNMLSNGINNGVITNGGNKLLLGERMMTNN</sequence>
<dbReference type="AlphaFoldDB" id="A0A377M648"/>